<accession>A0A4Z1L5F9</accession>
<dbReference type="Proteomes" id="UP000297280">
    <property type="component" value="Unassembled WGS sequence"/>
</dbReference>
<keyword evidence="3" id="KW-1185">Reference proteome</keyword>
<feature type="chain" id="PRO_5021313287" evidence="1">
    <location>
        <begin position="24"/>
        <end position="62"/>
    </location>
</feature>
<gene>
    <name evidence="2" type="ORF">BPOR_0016g00330</name>
</gene>
<sequence>MVSNGSVTCLLGFLQIFVQTALSNPVDGVSMASKEAVHTAACAAVQETTQKEARPQESRVTN</sequence>
<dbReference type="AlphaFoldDB" id="A0A4Z1L5F9"/>
<name>A0A4Z1L5F9_9HELO</name>
<keyword evidence="1" id="KW-0732">Signal</keyword>
<comment type="caution">
    <text evidence="2">The sequence shown here is derived from an EMBL/GenBank/DDBJ whole genome shotgun (WGS) entry which is preliminary data.</text>
</comment>
<feature type="signal peptide" evidence="1">
    <location>
        <begin position="1"/>
        <end position="23"/>
    </location>
</feature>
<dbReference type="EMBL" id="PQXO01000016">
    <property type="protein sequence ID" value="TGO91886.1"/>
    <property type="molecule type" value="Genomic_DNA"/>
</dbReference>
<reference evidence="2 3" key="1">
    <citation type="submission" date="2017-12" db="EMBL/GenBank/DDBJ databases">
        <title>Comparative genomics of Botrytis spp.</title>
        <authorList>
            <person name="Valero-Jimenez C.A."/>
            <person name="Tapia P."/>
            <person name="Veloso J."/>
            <person name="Silva-Moreno E."/>
            <person name="Staats M."/>
            <person name="Valdes J.H."/>
            <person name="Van Kan J.A.L."/>
        </authorList>
    </citation>
    <scope>NUCLEOTIDE SEQUENCE [LARGE SCALE GENOMIC DNA]</scope>
    <source>
        <strain evidence="2 3">MUCL3349</strain>
    </source>
</reference>
<evidence type="ECO:0000313" key="2">
    <source>
        <dbReference type="EMBL" id="TGO91886.1"/>
    </source>
</evidence>
<evidence type="ECO:0000313" key="3">
    <source>
        <dbReference type="Proteomes" id="UP000297280"/>
    </source>
</evidence>
<proteinExistence type="predicted"/>
<organism evidence="2 3">
    <name type="scientific">Botrytis porri</name>
    <dbReference type="NCBI Taxonomy" id="87229"/>
    <lineage>
        <taxon>Eukaryota</taxon>
        <taxon>Fungi</taxon>
        <taxon>Dikarya</taxon>
        <taxon>Ascomycota</taxon>
        <taxon>Pezizomycotina</taxon>
        <taxon>Leotiomycetes</taxon>
        <taxon>Helotiales</taxon>
        <taxon>Sclerotiniaceae</taxon>
        <taxon>Botrytis</taxon>
    </lineage>
</organism>
<evidence type="ECO:0000256" key="1">
    <source>
        <dbReference type="SAM" id="SignalP"/>
    </source>
</evidence>
<protein>
    <submittedName>
        <fullName evidence="2">Uncharacterized protein</fullName>
    </submittedName>
</protein>
<dbReference type="OrthoDB" id="3557744at2759"/>